<dbReference type="GO" id="GO:0005869">
    <property type="term" value="C:dynactin complex"/>
    <property type="evidence" value="ECO:0007669"/>
    <property type="project" value="InterPro"/>
</dbReference>
<dbReference type="GO" id="GO:0007017">
    <property type="term" value="P:microtubule-based process"/>
    <property type="evidence" value="ECO:0007669"/>
    <property type="project" value="InterPro"/>
</dbReference>
<dbReference type="Proteomes" id="UP000681720">
    <property type="component" value="Unassembled WGS sequence"/>
</dbReference>
<proteinExistence type="inferred from homology"/>
<evidence type="ECO:0000256" key="1">
    <source>
        <dbReference type="ARBA" id="ARBA00004496"/>
    </source>
</evidence>
<reference evidence="5" key="1">
    <citation type="submission" date="2021-02" db="EMBL/GenBank/DDBJ databases">
        <authorList>
            <person name="Nowell W R."/>
        </authorList>
    </citation>
    <scope>NUCLEOTIDE SEQUENCE</scope>
</reference>
<name>A0A8S2W692_9BILA</name>
<comment type="caution">
    <text evidence="5">The sequence shown here is derived from an EMBL/GenBank/DDBJ whole genome shotgun (WGS) entry which is preliminary data.</text>
</comment>
<comment type="similarity">
    <text evidence="2">Belongs to the dynactin subunit 2 family.</text>
</comment>
<keyword evidence="3" id="KW-0963">Cytoplasm</keyword>
<dbReference type="InterPro" id="IPR028133">
    <property type="entry name" value="Dynamitin"/>
</dbReference>
<dbReference type="PANTHER" id="PTHR15346">
    <property type="entry name" value="DYNACTIN SUBUNIT"/>
    <property type="match status" value="1"/>
</dbReference>
<dbReference type="Pfam" id="PF04912">
    <property type="entry name" value="Dynamitin"/>
    <property type="match status" value="1"/>
</dbReference>
<protein>
    <recommendedName>
        <fullName evidence="7">Dynactin subunit 2</fullName>
    </recommendedName>
</protein>
<evidence type="ECO:0000313" key="6">
    <source>
        <dbReference type="Proteomes" id="UP000681720"/>
    </source>
</evidence>
<evidence type="ECO:0000256" key="4">
    <source>
        <dbReference type="ARBA" id="ARBA00023017"/>
    </source>
</evidence>
<evidence type="ECO:0008006" key="7">
    <source>
        <dbReference type="Google" id="ProtNLM"/>
    </source>
</evidence>
<comment type="subcellular location">
    <subcellularLocation>
        <location evidence="1">Cytoplasm</location>
    </subcellularLocation>
</comment>
<dbReference type="EMBL" id="CAJOBJ010061766">
    <property type="protein sequence ID" value="CAF4420790.1"/>
    <property type="molecule type" value="Genomic_DNA"/>
</dbReference>
<keyword evidence="4" id="KW-0243">Dynein</keyword>
<gene>
    <name evidence="5" type="ORF">GIL414_LOCUS31085</name>
</gene>
<accession>A0A8S2W692</accession>
<dbReference type="GO" id="GO:0005737">
    <property type="term" value="C:cytoplasm"/>
    <property type="evidence" value="ECO:0007669"/>
    <property type="project" value="UniProtKB-SubCell"/>
</dbReference>
<organism evidence="5 6">
    <name type="scientific">Rotaria magnacalcarata</name>
    <dbReference type="NCBI Taxonomy" id="392030"/>
    <lineage>
        <taxon>Eukaryota</taxon>
        <taxon>Metazoa</taxon>
        <taxon>Spiralia</taxon>
        <taxon>Gnathifera</taxon>
        <taxon>Rotifera</taxon>
        <taxon>Eurotatoria</taxon>
        <taxon>Bdelloidea</taxon>
        <taxon>Philodinida</taxon>
        <taxon>Philodinidae</taxon>
        <taxon>Rotaria</taxon>
    </lineage>
</organism>
<feature type="non-terminal residue" evidence="5">
    <location>
        <position position="253"/>
    </location>
</feature>
<dbReference type="GO" id="GO:0030286">
    <property type="term" value="C:dynein complex"/>
    <property type="evidence" value="ECO:0007669"/>
    <property type="project" value="UniProtKB-KW"/>
</dbReference>
<evidence type="ECO:0000313" key="5">
    <source>
        <dbReference type="EMBL" id="CAF4420790.1"/>
    </source>
</evidence>
<evidence type="ECO:0000256" key="3">
    <source>
        <dbReference type="ARBA" id="ARBA00022490"/>
    </source>
</evidence>
<dbReference type="AlphaFoldDB" id="A0A8S2W692"/>
<sequence length="253" mass="28411">ENLNTLVQHIQQLQEHTSKVYGAKFLLNERDTSGLLAKLVASKQEAKQTNTGQNNSDTFKLYINPATVANSSASPFQLSEIEQKISKLENLVGLNEQQPIESKSLLSSLEQLTTRVNLLDGTNIDSIDVKLSNVLTRLNSINDKKTLVDEQDKQSKAVELFDMMSRWETMAANLPIIQQRLIALNELHQQAFQFSTALSHYEAEQQALKTSLNANDQLIKQLKTTFESNLDSLQSQLKNIDQKLVTSGNLKKK</sequence>
<evidence type="ECO:0000256" key="2">
    <source>
        <dbReference type="ARBA" id="ARBA00006176"/>
    </source>
</evidence>